<dbReference type="Gene3D" id="3.30.70.270">
    <property type="match status" value="2"/>
</dbReference>
<dbReference type="AlphaFoldDB" id="A0AAV1VGK7"/>
<gene>
    <name evidence="1" type="ORF">PM001_LOCUS29852</name>
</gene>
<dbReference type="AntiFam" id="ANF00010">
    <property type="entry name" value="tRNA translation"/>
</dbReference>
<dbReference type="PANTHER" id="PTHR33064:SF37">
    <property type="entry name" value="RIBONUCLEASE H"/>
    <property type="match status" value="1"/>
</dbReference>
<proteinExistence type="predicted"/>
<name>A0AAV1VGK7_9STRA</name>
<dbReference type="InterPro" id="IPR043502">
    <property type="entry name" value="DNA/RNA_pol_sf"/>
</dbReference>
<dbReference type="InterPro" id="IPR043128">
    <property type="entry name" value="Rev_trsase/Diguanyl_cyclase"/>
</dbReference>
<organism evidence="1 2">
    <name type="scientific">Peronospora matthiolae</name>
    <dbReference type="NCBI Taxonomy" id="2874970"/>
    <lineage>
        <taxon>Eukaryota</taxon>
        <taxon>Sar</taxon>
        <taxon>Stramenopiles</taxon>
        <taxon>Oomycota</taxon>
        <taxon>Peronosporomycetes</taxon>
        <taxon>Peronosporales</taxon>
        <taxon>Peronosporaceae</taxon>
        <taxon>Peronospora</taxon>
    </lineage>
</organism>
<dbReference type="InterPro" id="IPR051320">
    <property type="entry name" value="Viral_Replic_Matur_Polypro"/>
</dbReference>
<evidence type="ECO:0000313" key="1">
    <source>
        <dbReference type="EMBL" id="CAK7944702.1"/>
    </source>
</evidence>
<dbReference type="Proteomes" id="UP001162060">
    <property type="component" value="Unassembled WGS sequence"/>
</dbReference>
<protein>
    <submittedName>
        <fullName evidence="1">Uncharacterized protein</fullName>
    </submittedName>
</protein>
<dbReference type="SUPFAM" id="SSF56672">
    <property type="entry name" value="DNA/RNA polymerases"/>
    <property type="match status" value="1"/>
</dbReference>
<evidence type="ECO:0000313" key="2">
    <source>
        <dbReference type="Proteomes" id="UP001162060"/>
    </source>
</evidence>
<comment type="caution">
    <text evidence="1">The sequence shown here is derived from an EMBL/GenBank/DDBJ whole genome shotgun (WGS) entry which is preliminary data.</text>
</comment>
<accession>A0AAV1VGK7</accession>
<reference evidence="1" key="1">
    <citation type="submission" date="2024-01" db="EMBL/GenBank/DDBJ databases">
        <authorList>
            <person name="Webb A."/>
        </authorList>
    </citation>
    <scope>NUCLEOTIDE SEQUENCE</scope>
    <source>
        <strain evidence="1">Pm1</strain>
    </source>
</reference>
<dbReference type="PANTHER" id="PTHR33064">
    <property type="entry name" value="POL PROTEIN"/>
    <property type="match status" value="1"/>
</dbReference>
<sequence length="386" mass="42507">MREQKLFANLKKCFFAANEIPFLGCIVGKNGVRPDPEKIKAISKWPVPIDVKGLRKFIKLAAYLRKYSGDYADFESAQTEELSKGWLAESVVKLLQGVHGTTRLAQLVERWPFKPVVVGWSPTGVSPSFNSCAATPHVLHTVFTTHGCHYGVVKLLQGVHGTTRLAQLVERWPFKPVVVGSSPTGGVTLFQLVRCHADVAMNTVMEWLSFFQSNPFGVDSSPPGRRSRHVLHTVFTTHGCHYGVVKLLQGVHGTTRLAQLVERWPFKPVVVGSSPTGVSPSFNSCAATPHVLHTVFTTHGCQYSVVKLLQGVHGTTRLAQLVERWPFKPVVVGSSPTGGVTLFQLVRCHADVAMNTVMEWLSFYQSNPYVVDSSPPGRRSRVKADS</sequence>
<dbReference type="EMBL" id="CAKLBY020000310">
    <property type="protein sequence ID" value="CAK7944702.1"/>
    <property type="molecule type" value="Genomic_DNA"/>
</dbReference>